<name>A0A369KTD5_9BACT</name>
<reference evidence="4" key="1">
    <citation type="submission" date="2018-04" db="EMBL/GenBank/DDBJ databases">
        <title>Draft genome sequence of the Candidatus Spirobacillus cienkowskii, a pathogen of freshwater Daphnia species, reconstructed from hemolymph metagenomic reads.</title>
        <authorList>
            <person name="Bresciani L."/>
            <person name="Lemos L.N."/>
            <person name="Wale N."/>
            <person name="Lin J.Y."/>
            <person name="Fernandes G.R."/>
            <person name="Duffy M.A."/>
            <person name="Rodrigues J.M."/>
        </authorList>
    </citation>
    <scope>NUCLEOTIDE SEQUENCE [LARGE SCALE GENOMIC DNA]</scope>
    <source>
        <strain evidence="4">Binning01</strain>
    </source>
</reference>
<feature type="coiled-coil region" evidence="1">
    <location>
        <begin position="87"/>
        <end position="114"/>
    </location>
</feature>
<feature type="transmembrane region" description="Helical" evidence="2">
    <location>
        <begin position="63"/>
        <end position="83"/>
    </location>
</feature>
<keyword evidence="5" id="KW-1185">Reference proteome</keyword>
<accession>A0A369KTD5</accession>
<proteinExistence type="predicted"/>
<gene>
    <name evidence="4" type="ORF">DCC88_02980</name>
</gene>
<dbReference type="Proteomes" id="UP000253934">
    <property type="component" value="Unassembled WGS sequence"/>
</dbReference>
<protein>
    <recommendedName>
        <fullName evidence="6">Glycine zipper family protein</fullName>
    </recommendedName>
</protein>
<keyword evidence="2" id="KW-1133">Transmembrane helix</keyword>
<evidence type="ECO:0000256" key="1">
    <source>
        <dbReference type="SAM" id="Coils"/>
    </source>
</evidence>
<evidence type="ECO:0008006" key="6">
    <source>
        <dbReference type="Google" id="ProtNLM"/>
    </source>
</evidence>
<dbReference type="AlphaFoldDB" id="A0A369KTD5"/>
<feature type="chain" id="PRO_5016761164" description="Glycine zipper family protein" evidence="3">
    <location>
        <begin position="24"/>
        <end position="242"/>
    </location>
</feature>
<feature type="signal peptide" evidence="3">
    <location>
        <begin position="1"/>
        <end position="23"/>
    </location>
</feature>
<keyword evidence="2" id="KW-0812">Transmembrane</keyword>
<keyword evidence="1" id="KW-0175">Coiled coil</keyword>
<dbReference type="EMBL" id="QOVW01000021">
    <property type="protein sequence ID" value="RDB36862.1"/>
    <property type="molecule type" value="Genomic_DNA"/>
</dbReference>
<comment type="caution">
    <text evidence="4">The sequence shown here is derived from an EMBL/GenBank/DDBJ whole genome shotgun (WGS) entry which is preliminary data.</text>
</comment>
<sequence>MKNKIILNTLLIFSLSVSKNSVAEISYAGKFLNTTATGCAVGLGSGLLIGEYGGYDPKTKQSVTWMGAVTGCLSAAVFSYFFYDDQTKDLIQRNEQLQHINNQLQLQLQAQINNGTLQSQKFLTNNNTINLILENMQIAKIDPEKIGGVDNLIFGLKKCDVIYPLWMDKNGFVHSNNDKIALEDSWIPVSPHFALKSWQFYYSKDGCFEEDKKYGYFENIMPGLSSQLENQLRYTITAKEKN</sequence>
<keyword evidence="3" id="KW-0732">Signal</keyword>
<keyword evidence="2" id="KW-0472">Membrane</keyword>
<evidence type="ECO:0000256" key="3">
    <source>
        <dbReference type="SAM" id="SignalP"/>
    </source>
</evidence>
<evidence type="ECO:0000256" key="2">
    <source>
        <dbReference type="SAM" id="Phobius"/>
    </source>
</evidence>
<organism evidence="4 5">
    <name type="scientific">Spirobacillus cienkowskii</name>
    <dbReference type="NCBI Taxonomy" id="495820"/>
    <lineage>
        <taxon>Bacteria</taxon>
        <taxon>Pseudomonadati</taxon>
        <taxon>Bdellovibrionota</taxon>
        <taxon>Oligoflexia</taxon>
        <taxon>Silvanigrellales</taxon>
        <taxon>Spirobacillus</taxon>
    </lineage>
</organism>
<evidence type="ECO:0000313" key="4">
    <source>
        <dbReference type="EMBL" id="RDB36862.1"/>
    </source>
</evidence>
<evidence type="ECO:0000313" key="5">
    <source>
        <dbReference type="Proteomes" id="UP000253934"/>
    </source>
</evidence>